<dbReference type="EMBL" id="QYUJ01000014">
    <property type="protein sequence ID" value="RJF73563.1"/>
    <property type="molecule type" value="Genomic_DNA"/>
</dbReference>
<gene>
    <name evidence="2" type="ORF">D3875_06200</name>
</gene>
<dbReference type="InterPro" id="IPR021377">
    <property type="entry name" value="DUF3006"/>
</dbReference>
<protein>
    <submittedName>
        <fullName evidence="2">DUF3006 domain-containing protein</fullName>
    </submittedName>
</protein>
<proteinExistence type="predicted"/>
<evidence type="ECO:0000313" key="2">
    <source>
        <dbReference type="EMBL" id="RJF73563.1"/>
    </source>
</evidence>
<comment type="caution">
    <text evidence="2">The sequence shown here is derived from an EMBL/GenBank/DDBJ whole genome shotgun (WGS) entry which is preliminary data.</text>
</comment>
<organism evidence="2 3">
    <name type="scientific">Deinococcus cavernae</name>
    <dbReference type="NCBI Taxonomy" id="2320857"/>
    <lineage>
        <taxon>Bacteria</taxon>
        <taxon>Thermotogati</taxon>
        <taxon>Deinococcota</taxon>
        <taxon>Deinococci</taxon>
        <taxon>Deinococcales</taxon>
        <taxon>Deinococcaceae</taxon>
        <taxon>Deinococcus</taxon>
    </lineage>
</organism>
<dbReference type="Proteomes" id="UP000286287">
    <property type="component" value="Unassembled WGS sequence"/>
</dbReference>
<feature type="compositionally biased region" description="Basic and acidic residues" evidence="1">
    <location>
        <begin position="65"/>
        <end position="77"/>
    </location>
</feature>
<keyword evidence="3" id="KW-1185">Reference proteome</keyword>
<evidence type="ECO:0000256" key="1">
    <source>
        <dbReference type="SAM" id="MobiDB-lite"/>
    </source>
</evidence>
<dbReference type="AlphaFoldDB" id="A0A418VBQ5"/>
<dbReference type="Pfam" id="PF11213">
    <property type="entry name" value="DUF3006"/>
    <property type="match status" value="1"/>
</dbReference>
<feature type="region of interest" description="Disordered" evidence="1">
    <location>
        <begin position="56"/>
        <end position="94"/>
    </location>
</feature>
<name>A0A418VBQ5_9DEIO</name>
<accession>A0A418VBQ5</accession>
<dbReference type="OrthoDB" id="74302at2"/>
<dbReference type="RefSeq" id="WP_119766323.1">
    <property type="nucleotide sequence ID" value="NZ_QYUJ01000014.1"/>
</dbReference>
<sequence length="94" mass="10301">MKERAAPEYWVLDGLEDTPQGCWARLERADGKMIVLPVSVLPDHTREGDVLQVLAGPDGDVLRPAPEETARRREAAQERLSALNGPTPTGDIDL</sequence>
<reference evidence="2 3" key="1">
    <citation type="submission" date="2018-09" db="EMBL/GenBank/DDBJ databases">
        <authorList>
            <person name="Zhu H."/>
        </authorList>
    </citation>
    <scope>NUCLEOTIDE SEQUENCE [LARGE SCALE GENOMIC DNA]</scope>
    <source>
        <strain evidence="2 3">K2S05-167</strain>
    </source>
</reference>
<evidence type="ECO:0000313" key="3">
    <source>
        <dbReference type="Proteomes" id="UP000286287"/>
    </source>
</evidence>